<dbReference type="AlphaFoldDB" id="A0A8H7B3H9"/>
<evidence type="ECO:0000313" key="1">
    <source>
        <dbReference type="EMBL" id="KAF7675695.1"/>
    </source>
</evidence>
<dbReference type="GeneID" id="62204639"/>
<proteinExistence type="predicted"/>
<evidence type="ECO:0000313" key="2">
    <source>
        <dbReference type="Proteomes" id="UP000596902"/>
    </source>
</evidence>
<dbReference type="RefSeq" id="XP_038785958.1">
    <property type="nucleotide sequence ID" value="XM_038931461.1"/>
</dbReference>
<organism evidence="1 2">
    <name type="scientific">Alternaria burnsii</name>
    <dbReference type="NCBI Taxonomy" id="1187904"/>
    <lineage>
        <taxon>Eukaryota</taxon>
        <taxon>Fungi</taxon>
        <taxon>Dikarya</taxon>
        <taxon>Ascomycota</taxon>
        <taxon>Pezizomycotina</taxon>
        <taxon>Dothideomycetes</taxon>
        <taxon>Pleosporomycetidae</taxon>
        <taxon>Pleosporales</taxon>
        <taxon>Pleosporineae</taxon>
        <taxon>Pleosporaceae</taxon>
        <taxon>Alternaria</taxon>
        <taxon>Alternaria sect. Alternaria</taxon>
    </lineage>
</organism>
<sequence>MRSINALDLFVQWVYTGEYTELSGSVVSLGLANDVPDLKMDINRQKLKTMDCAVKAAILAWFLGDELQVAAFQNHAMTRLFAALARSSEKPQLTPTLYDCASRSSQSDEYSHLEIAVQHLVIWNWVDASTVDQEDLEGWDSRITSCGNFRKMFFKGSLLSLGQRREKVLVAKDHFCGGLP</sequence>
<comment type="caution">
    <text evidence="1">The sequence shown here is derived from an EMBL/GenBank/DDBJ whole genome shotgun (WGS) entry which is preliminary data.</text>
</comment>
<keyword evidence="2" id="KW-1185">Reference proteome</keyword>
<dbReference type="EMBL" id="JAAABM010000008">
    <property type="protein sequence ID" value="KAF7675695.1"/>
    <property type="molecule type" value="Genomic_DNA"/>
</dbReference>
<accession>A0A8H7B3H9</accession>
<protein>
    <submittedName>
        <fullName evidence="1">Uncharacterized protein</fullName>
    </submittedName>
</protein>
<name>A0A8H7B3H9_9PLEO</name>
<reference evidence="1" key="2">
    <citation type="submission" date="2020-08" db="EMBL/GenBank/DDBJ databases">
        <title>Draft Genome Sequence of Cumin Blight Pathogen Alternaria burnsii.</title>
        <authorList>
            <person name="Feng Z."/>
        </authorList>
    </citation>
    <scope>NUCLEOTIDE SEQUENCE</scope>
    <source>
        <strain evidence="1">CBS107.38</strain>
    </source>
</reference>
<reference evidence="1" key="1">
    <citation type="submission" date="2020-01" db="EMBL/GenBank/DDBJ databases">
        <authorList>
            <person name="Feng Z.H.Z."/>
        </authorList>
    </citation>
    <scope>NUCLEOTIDE SEQUENCE</scope>
    <source>
        <strain evidence="1">CBS107.38</strain>
    </source>
</reference>
<gene>
    <name evidence="1" type="ORF">GT037_006414</name>
</gene>
<dbReference type="Proteomes" id="UP000596902">
    <property type="component" value="Unassembled WGS sequence"/>
</dbReference>